<dbReference type="EMBL" id="JAFFZE010000004">
    <property type="protein sequence ID" value="MCT2581859.1"/>
    <property type="molecule type" value="Genomic_DNA"/>
</dbReference>
<dbReference type="InterPro" id="IPR041698">
    <property type="entry name" value="Methyltransf_25"/>
</dbReference>
<dbReference type="RefSeq" id="WP_260189218.1">
    <property type="nucleotide sequence ID" value="NZ_JAFFZE010000004.1"/>
</dbReference>
<reference evidence="3 4" key="1">
    <citation type="submission" date="2021-02" db="EMBL/GenBank/DDBJ databases">
        <title>Actinophytocola xerophila sp. nov., isolated from soil of cotton cropping field.</title>
        <authorList>
            <person name="Huang R."/>
            <person name="Chen X."/>
            <person name="Ge X."/>
            <person name="Liu W."/>
        </authorList>
    </citation>
    <scope>NUCLEOTIDE SEQUENCE [LARGE SCALE GENOMIC DNA]</scope>
    <source>
        <strain evidence="3 4">S1-96</strain>
    </source>
</reference>
<dbReference type="Proteomes" id="UP001156441">
    <property type="component" value="Unassembled WGS sequence"/>
</dbReference>
<dbReference type="SUPFAM" id="SSF53335">
    <property type="entry name" value="S-adenosyl-L-methionine-dependent methyltransferases"/>
    <property type="match status" value="1"/>
</dbReference>
<feature type="domain" description="Methyltransferase" evidence="2">
    <location>
        <begin position="65"/>
        <end position="157"/>
    </location>
</feature>
<dbReference type="GO" id="GO:0008168">
    <property type="term" value="F:methyltransferase activity"/>
    <property type="evidence" value="ECO:0007669"/>
    <property type="project" value="UniProtKB-KW"/>
</dbReference>
<dbReference type="InterPro" id="IPR029063">
    <property type="entry name" value="SAM-dependent_MTases_sf"/>
</dbReference>
<dbReference type="InterPro" id="IPR036156">
    <property type="entry name" value="Beta-gal/glucu_dom_sf"/>
</dbReference>
<proteinExistence type="predicted"/>
<gene>
    <name evidence="3" type="ORF">JT362_01835</name>
</gene>
<dbReference type="PANTHER" id="PTHR42912">
    <property type="entry name" value="METHYLTRANSFERASE"/>
    <property type="match status" value="1"/>
</dbReference>
<dbReference type="Gene3D" id="3.40.50.150">
    <property type="entry name" value="Vaccinia Virus protein VP39"/>
    <property type="match status" value="1"/>
</dbReference>
<dbReference type="SUPFAM" id="SSF49303">
    <property type="entry name" value="beta-Galactosidase/glucuronidase domain"/>
    <property type="match status" value="1"/>
</dbReference>
<comment type="caution">
    <text evidence="3">The sequence shown here is derived from an EMBL/GenBank/DDBJ whole genome shotgun (WGS) entry which is preliminary data.</text>
</comment>
<dbReference type="InterPro" id="IPR050508">
    <property type="entry name" value="Methyltransf_Superfamily"/>
</dbReference>
<keyword evidence="4" id="KW-1185">Reference proteome</keyword>
<feature type="region of interest" description="Disordered" evidence="1">
    <location>
        <begin position="292"/>
        <end position="314"/>
    </location>
</feature>
<keyword evidence="3" id="KW-0489">Methyltransferase</keyword>
<evidence type="ECO:0000313" key="3">
    <source>
        <dbReference type="EMBL" id="MCT2581859.1"/>
    </source>
</evidence>
<dbReference type="InterPro" id="IPR013783">
    <property type="entry name" value="Ig-like_fold"/>
</dbReference>
<evidence type="ECO:0000256" key="1">
    <source>
        <dbReference type="SAM" id="MobiDB-lite"/>
    </source>
</evidence>
<protein>
    <submittedName>
        <fullName evidence="3">Methyltransferase domain-containing protein</fullName>
    </submittedName>
</protein>
<dbReference type="Gene3D" id="2.60.40.10">
    <property type="entry name" value="Immunoglobulins"/>
    <property type="match status" value="1"/>
</dbReference>
<sequence>MTELEAVRTTWEQLGSTNPYWAVLTENDFHEGEARAEFFATGRTEVREMLRLLEDRGHRPGGHAVDFGCGVGRLSFALAEHVDEVTGVDVARSMLDEAVTNNPFGDRVRFVHNESHDLPFPDDSVDLVVSSITLQHIPPSLSIRYLMEMVRITRPGGHLLFQQPSHIPAPVPIPAEQCRATLAVVRAPGTLVADECGYVRVSVRNDGTETWPAGQLLNVGNHWYRDDIAVRWDDGRASVPCPLAPGESGEVTLQVTAPSAGGDYQLGVDVVQEHVAWWSDRGTRIVRHPVTVEASTAPPPPRPEAPGAAEQVAPAPKVSGMQMHGVRTELVCGLLRQLGCTVLDALPDRRAGDNWASYFYVVEVGEYRLEVDP</sequence>
<evidence type="ECO:0000259" key="2">
    <source>
        <dbReference type="Pfam" id="PF13649"/>
    </source>
</evidence>
<dbReference type="Pfam" id="PF13649">
    <property type="entry name" value="Methyltransf_25"/>
    <property type="match status" value="1"/>
</dbReference>
<organism evidence="3 4">
    <name type="scientific">Actinophytocola gossypii</name>
    <dbReference type="NCBI Taxonomy" id="2812003"/>
    <lineage>
        <taxon>Bacteria</taxon>
        <taxon>Bacillati</taxon>
        <taxon>Actinomycetota</taxon>
        <taxon>Actinomycetes</taxon>
        <taxon>Pseudonocardiales</taxon>
        <taxon>Pseudonocardiaceae</taxon>
    </lineage>
</organism>
<dbReference type="PANTHER" id="PTHR42912:SF93">
    <property type="entry name" value="N6-ADENOSINE-METHYLTRANSFERASE TMT1A"/>
    <property type="match status" value="1"/>
</dbReference>
<dbReference type="CDD" id="cd02440">
    <property type="entry name" value="AdoMet_MTases"/>
    <property type="match status" value="1"/>
</dbReference>
<evidence type="ECO:0000313" key="4">
    <source>
        <dbReference type="Proteomes" id="UP001156441"/>
    </source>
</evidence>
<dbReference type="GO" id="GO:0032259">
    <property type="term" value="P:methylation"/>
    <property type="evidence" value="ECO:0007669"/>
    <property type="project" value="UniProtKB-KW"/>
</dbReference>
<keyword evidence="3" id="KW-0808">Transferase</keyword>
<accession>A0ABT2J3G9</accession>
<name>A0ABT2J3G9_9PSEU</name>